<dbReference type="PANTHER" id="PTHR47506:SF1">
    <property type="entry name" value="HTH-TYPE TRANSCRIPTIONAL REGULATOR YJDC"/>
    <property type="match status" value="1"/>
</dbReference>
<dbReference type="PROSITE" id="PS50977">
    <property type="entry name" value="HTH_TETR_2"/>
    <property type="match status" value="1"/>
</dbReference>
<dbReference type="AlphaFoldDB" id="A0A1I1JZA7"/>
<evidence type="ECO:0000256" key="1">
    <source>
        <dbReference type="ARBA" id="ARBA00023015"/>
    </source>
</evidence>
<feature type="domain" description="HTH tetR-type" evidence="5">
    <location>
        <begin position="1"/>
        <end position="61"/>
    </location>
</feature>
<dbReference type="InterPro" id="IPR036271">
    <property type="entry name" value="Tet_transcr_reg_TetR-rel_C_sf"/>
</dbReference>
<sequence>MTIMDRLVTASEALFDRHGFTATGMDKLTKGTGISSRTLYKHAGSKNALIARVLGERDKRFARRLEVESIDALFKALEDWVRVEGRRGCLFLRALGETGGDTPEINEAVLAHKARVAERIAVLVERDNGREDPMLVEQIIVLFEGATAAAVYRGEQAVVAARQSAAILMAGARS</sequence>
<evidence type="ECO:0000256" key="3">
    <source>
        <dbReference type="ARBA" id="ARBA00023163"/>
    </source>
</evidence>
<dbReference type="SUPFAM" id="SSF48498">
    <property type="entry name" value="Tetracyclin repressor-like, C-terminal domain"/>
    <property type="match status" value="1"/>
</dbReference>
<dbReference type="Gene3D" id="1.10.357.10">
    <property type="entry name" value="Tetracycline Repressor, domain 2"/>
    <property type="match status" value="1"/>
</dbReference>
<gene>
    <name evidence="6" type="ORF">SAMN05421848_1699</name>
</gene>
<dbReference type="InterPro" id="IPR009057">
    <property type="entry name" value="Homeodomain-like_sf"/>
</dbReference>
<accession>A0A1I1JZA7</accession>
<keyword evidence="2 4" id="KW-0238">DNA-binding</keyword>
<dbReference type="GO" id="GO:0003677">
    <property type="term" value="F:DNA binding"/>
    <property type="evidence" value="ECO:0007669"/>
    <property type="project" value="UniProtKB-UniRule"/>
</dbReference>
<name>A0A1I1JZA7_9GAMM</name>
<evidence type="ECO:0000313" key="6">
    <source>
        <dbReference type="EMBL" id="SFC50710.1"/>
    </source>
</evidence>
<evidence type="ECO:0000256" key="4">
    <source>
        <dbReference type="PROSITE-ProRule" id="PRU00335"/>
    </source>
</evidence>
<dbReference type="EMBL" id="FOLY01000003">
    <property type="protein sequence ID" value="SFC50710.1"/>
    <property type="molecule type" value="Genomic_DNA"/>
</dbReference>
<dbReference type="PANTHER" id="PTHR47506">
    <property type="entry name" value="TRANSCRIPTIONAL REGULATORY PROTEIN"/>
    <property type="match status" value="1"/>
</dbReference>
<protein>
    <submittedName>
        <fullName evidence="6">Transcriptional regulator, TetR family</fullName>
    </submittedName>
</protein>
<evidence type="ECO:0000256" key="2">
    <source>
        <dbReference type="ARBA" id="ARBA00023125"/>
    </source>
</evidence>
<keyword evidence="7" id="KW-1185">Reference proteome</keyword>
<dbReference type="Pfam" id="PF00440">
    <property type="entry name" value="TetR_N"/>
    <property type="match status" value="1"/>
</dbReference>
<dbReference type="SUPFAM" id="SSF46689">
    <property type="entry name" value="Homeodomain-like"/>
    <property type="match status" value="1"/>
</dbReference>
<feature type="DNA-binding region" description="H-T-H motif" evidence="4">
    <location>
        <begin position="24"/>
        <end position="43"/>
    </location>
</feature>
<organism evidence="6 7">
    <name type="scientific">Kushneria avicenniae</name>
    <dbReference type="NCBI Taxonomy" id="402385"/>
    <lineage>
        <taxon>Bacteria</taxon>
        <taxon>Pseudomonadati</taxon>
        <taxon>Pseudomonadota</taxon>
        <taxon>Gammaproteobacteria</taxon>
        <taxon>Oceanospirillales</taxon>
        <taxon>Halomonadaceae</taxon>
        <taxon>Kushneria</taxon>
    </lineage>
</organism>
<dbReference type="OrthoDB" id="116240at2"/>
<keyword evidence="1" id="KW-0805">Transcription regulation</keyword>
<proteinExistence type="predicted"/>
<dbReference type="InterPro" id="IPR001647">
    <property type="entry name" value="HTH_TetR"/>
</dbReference>
<dbReference type="PRINTS" id="PR00455">
    <property type="entry name" value="HTHTETR"/>
</dbReference>
<evidence type="ECO:0000313" key="7">
    <source>
        <dbReference type="Proteomes" id="UP000199046"/>
    </source>
</evidence>
<dbReference type="STRING" id="402385.SAMN05421848_1699"/>
<keyword evidence="3" id="KW-0804">Transcription</keyword>
<reference evidence="7" key="1">
    <citation type="submission" date="2016-10" db="EMBL/GenBank/DDBJ databases">
        <authorList>
            <person name="Varghese N."/>
            <person name="Submissions S."/>
        </authorList>
    </citation>
    <scope>NUCLEOTIDE SEQUENCE [LARGE SCALE GENOMIC DNA]</scope>
    <source>
        <strain evidence="7">DSM 23439</strain>
    </source>
</reference>
<evidence type="ECO:0000259" key="5">
    <source>
        <dbReference type="PROSITE" id="PS50977"/>
    </source>
</evidence>
<dbReference type="Proteomes" id="UP000199046">
    <property type="component" value="Unassembled WGS sequence"/>
</dbReference>